<protein>
    <submittedName>
        <fullName evidence="2">Uncharacterized protein</fullName>
    </submittedName>
</protein>
<evidence type="ECO:0000313" key="3">
    <source>
        <dbReference type="Proteomes" id="UP000297229"/>
    </source>
</evidence>
<accession>A0A4Z1HYE3</accession>
<proteinExistence type="predicted"/>
<sequence>MSQQPVSDSYCSKCGRNDPANHTRRCQLRDDDGIGSAYLVGATRDMILGAKVSTAIALDAVDGRATRSLQLGI</sequence>
<dbReference type="EMBL" id="PQXM01001670">
    <property type="protein sequence ID" value="TGO52262.1"/>
    <property type="molecule type" value="Genomic_DNA"/>
</dbReference>
<gene>
    <name evidence="2" type="ORF">BELL_1672g00010</name>
</gene>
<comment type="caution">
    <text evidence="2">The sequence shown here is derived from an EMBL/GenBank/DDBJ whole genome shotgun (WGS) entry which is preliminary data.</text>
</comment>
<evidence type="ECO:0000313" key="2">
    <source>
        <dbReference type="EMBL" id="TGO52262.1"/>
    </source>
</evidence>
<feature type="region of interest" description="Disordered" evidence="1">
    <location>
        <begin position="1"/>
        <end position="26"/>
    </location>
</feature>
<organism evidence="2 3">
    <name type="scientific">Botrytis elliptica</name>
    <dbReference type="NCBI Taxonomy" id="278938"/>
    <lineage>
        <taxon>Eukaryota</taxon>
        <taxon>Fungi</taxon>
        <taxon>Dikarya</taxon>
        <taxon>Ascomycota</taxon>
        <taxon>Pezizomycotina</taxon>
        <taxon>Leotiomycetes</taxon>
        <taxon>Helotiales</taxon>
        <taxon>Sclerotiniaceae</taxon>
        <taxon>Botrytis</taxon>
    </lineage>
</organism>
<reference evidence="2 3" key="1">
    <citation type="submission" date="2017-12" db="EMBL/GenBank/DDBJ databases">
        <title>Comparative genomics of Botrytis spp.</title>
        <authorList>
            <person name="Valero-Jimenez C.A."/>
            <person name="Tapia P."/>
            <person name="Veloso J."/>
            <person name="Silva-Moreno E."/>
            <person name="Staats M."/>
            <person name="Valdes J.H."/>
            <person name="Van Kan J.A.L."/>
        </authorList>
    </citation>
    <scope>NUCLEOTIDE SEQUENCE [LARGE SCALE GENOMIC DNA]</scope>
    <source>
        <strain evidence="2 3">Be9601</strain>
    </source>
</reference>
<evidence type="ECO:0000256" key="1">
    <source>
        <dbReference type="SAM" id="MobiDB-lite"/>
    </source>
</evidence>
<dbReference type="Proteomes" id="UP000297229">
    <property type="component" value="Unassembled WGS sequence"/>
</dbReference>
<name>A0A4Z1HYE3_9HELO</name>
<feature type="compositionally biased region" description="Basic and acidic residues" evidence="1">
    <location>
        <begin position="15"/>
        <end position="26"/>
    </location>
</feature>
<keyword evidence="3" id="KW-1185">Reference proteome</keyword>
<feature type="compositionally biased region" description="Polar residues" evidence="1">
    <location>
        <begin position="1"/>
        <end position="10"/>
    </location>
</feature>
<dbReference type="AlphaFoldDB" id="A0A4Z1HYE3"/>